<gene>
    <name evidence="1" type="ordered locus">Dalk_4793</name>
</gene>
<keyword evidence="2" id="KW-1185">Reference proteome</keyword>
<accession>B8FD39</accession>
<proteinExistence type="predicted"/>
<organism evidence="1 2">
    <name type="scientific">Desulfatibacillum aliphaticivorans</name>
    <dbReference type="NCBI Taxonomy" id="218208"/>
    <lineage>
        <taxon>Bacteria</taxon>
        <taxon>Pseudomonadati</taxon>
        <taxon>Thermodesulfobacteriota</taxon>
        <taxon>Desulfobacteria</taxon>
        <taxon>Desulfobacterales</taxon>
        <taxon>Desulfatibacillaceae</taxon>
        <taxon>Desulfatibacillum</taxon>
    </lineage>
</organism>
<dbReference type="KEGG" id="dal:Dalk_4793"/>
<dbReference type="Proteomes" id="UP000000739">
    <property type="component" value="Chromosome"/>
</dbReference>
<dbReference type="AlphaFoldDB" id="B8FD39"/>
<name>B8FD39_DESAL</name>
<evidence type="ECO:0000313" key="1">
    <source>
        <dbReference type="EMBL" id="ACL06470.1"/>
    </source>
</evidence>
<protein>
    <submittedName>
        <fullName evidence="1">Uncharacterized protein</fullName>
    </submittedName>
</protein>
<dbReference type="EMBL" id="CP001322">
    <property type="protein sequence ID" value="ACL06470.1"/>
    <property type="molecule type" value="Genomic_DNA"/>
</dbReference>
<dbReference type="RefSeq" id="WP_015949509.1">
    <property type="nucleotide sequence ID" value="NC_011768.1"/>
</dbReference>
<dbReference type="HOGENOM" id="CLU_3006713_0_0_7"/>
<reference evidence="1 2" key="1">
    <citation type="journal article" date="2012" name="Environ. Microbiol.">
        <title>The genome sequence of Desulfatibacillum alkenivorans AK-01: a blueprint for anaerobic alkane oxidation.</title>
        <authorList>
            <person name="Callaghan A.V."/>
            <person name="Morris B.E."/>
            <person name="Pereira I.A."/>
            <person name="McInerney M.J."/>
            <person name="Austin R.N."/>
            <person name="Groves J.T."/>
            <person name="Kukor J.J."/>
            <person name="Suflita J.M."/>
            <person name="Young L.Y."/>
            <person name="Zylstra G.J."/>
            <person name="Wawrik B."/>
        </authorList>
    </citation>
    <scope>NUCLEOTIDE SEQUENCE [LARGE SCALE GENOMIC DNA]</scope>
    <source>
        <strain evidence="1 2">AK-01</strain>
    </source>
</reference>
<evidence type="ECO:0000313" key="2">
    <source>
        <dbReference type="Proteomes" id="UP000000739"/>
    </source>
</evidence>
<sequence>MTSQVKNQVLSVLKNLEKKDLELLSKVLLIEREKLHLEKPRGIKEELLKAVKEVIK</sequence>